<evidence type="ECO:0000313" key="5">
    <source>
        <dbReference type="EMBL" id="MBO2009994.1"/>
    </source>
</evidence>
<dbReference type="Proteomes" id="UP000664369">
    <property type="component" value="Unassembled WGS sequence"/>
</dbReference>
<comment type="catalytic activity">
    <reaction evidence="1">
        <text>ATP + protein L-histidine = ADP + protein N-phospho-L-histidine.</text>
        <dbReference type="EC" id="2.7.13.3"/>
    </reaction>
</comment>
<dbReference type="EC" id="2.7.13.3" evidence="2"/>
<protein>
    <recommendedName>
        <fullName evidence="2">histidine kinase</fullName>
        <ecNumber evidence="2">2.7.13.3</ecNumber>
    </recommendedName>
</protein>
<dbReference type="RefSeq" id="WP_208175629.1">
    <property type="nucleotide sequence ID" value="NZ_JAGETZ010000005.1"/>
</dbReference>
<dbReference type="InterPro" id="IPR003594">
    <property type="entry name" value="HATPase_dom"/>
</dbReference>
<dbReference type="InterPro" id="IPR004358">
    <property type="entry name" value="Sig_transdc_His_kin-like_C"/>
</dbReference>
<accession>A0ABS3QFF8</accession>
<keyword evidence="3" id="KW-0597">Phosphoprotein</keyword>
<reference evidence="5 6" key="1">
    <citation type="submission" date="2021-03" db="EMBL/GenBank/DDBJ databases">
        <authorList>
            <person name="Kim M.K."/>
        </authorList>
    </citation>
    <scope>NUCLEOTIDE SEQUENCE [LARGE SCALE GENOMIC DNA]</scope>
    <source>
        <strain evidence="5 6">BT442</strain>
    </source>
</reference>
<dbReference type="Gene3D" id="3.30.565.10">
    <property type="entry name" value="Histidine kinase-like ATPase, C-terminal domain"/>
    <property type="match status" value="1"/>
</dbReference>
<comment type="caution">
    <text evidence="5">The sequence shown here is derived from an EMBL/GenBank/DDBJ whole genome shotgun (WGS) entry which is preliminary data.</text>
</comment>
<dbReference type="CDD" id="cd16922">
    <property type="entry name" value="HATPase_EvgS-ArcB-TorS-like"/>
    <property type="match status" value="1"/>
</dbReference>
<proteinExistence type="predicted"/>
<name>A0ABS3QFF8_9BACT</name>
<dbReference type="InterPro" id="IPR035965">
    <property type="entry name" value="PAS-like_dom_sf"/>
</dbReference>
<evidence type="ECO:0000313" key="6">
    <source>
        <dbReference type="Proteomes" id="UP000664369"/>
    </source>
</evidence>
<evidence type="ECO:0000256" key="1">
    <source>
        <dbReference type="ARBA" id="ARBA00000085"/>
    </source>
</evidence>
<feature type="domain" description="Histidine kinase" evidence="4">
    <location>
        <begin position="142"/>
        <end position="361"/>
    </location>
</feature>
<dbReference type="SUPFAM" id="SSF55874">
    <property type="entry name" value="ATPase domain of HSP90 chaperone/DNA topoisomerase II/histidine kinase"/>
    <property type="match status" value="1"/>
</dbReference>
<keyword evidence="6" id="KW-1185">Reference proteome</keyword>
<dbReference type="PANTHER" id="PTHR43547">
    <property type="entry name" value="TWO-COMPONENT HISTIDINE KINASE"/>
    <property type="match status" value="1"/>
</dbReference>
<sequence length="363" mass="40901">MLPFASFLLDQAETSPHVHFLYDPAAGRVLFVNAAYELTFHGQRAHVNDELPGLLARLHPDDLSILHQLWQRWRNDALTDEVEIRLQTTGQPDQWFCLLPHHYQDADGHVLLGGMLRDVSTARRHRENSDEFNTKKNTVLGILAHDLAGFFALLQQLTQYIQEEMSEQVNTRVPEMLALMQTTSQRGVALVHDLIDQEFLASAAVELKRERVDLRERVRHCLETFQRAPGREARHVSFELPTEPVYAEVDANKLLQVVSNLVTNALKFTPDEGHVTVKVEPCAGYVRIAVVDEGIGIPAALQARLFERFTPARRLGLRGEPTTGLGLWLCKTIVELHKGRLTVTSNEGLGSTFTVELPDSTDQ</sequence>
<dbReference type="InterPro" id="IPR005467">
    <property type="entry name" value="His_kinase_dom"/>
</dbReference>
<dbReference type="EMBL" id="JAGETZ010000005">
    <property type="protein sequence ID" value="MBO2009994.1"/>
    <property type="molecule type" value="Genomic_DNA"/>
</dbReference>
<dbReference type="PRINTS" id="PR00344">
    <property type="entry name" value="BCTRLSENSOR"/>
</dbReference>
<dbReference type="InterPro" id="IPR036890">
    <property type="entry name" value="HATPase_C_sf"/>
</dbReference>
<evidence type="ECO:0000259" key="4">
    <source>
        <dbReference type="PROSITE" id="PS50109"/>
    </source>
</evidence>
<organism evidence="5 6">
    <name type="scientific">Hymenobacter negativus</name>
    <dbReference type="NCBI Taxonomy" id="2795026"/>
    <lineage>
        <taxon>Bacteria</taxon>
        <taxon>Pseudomonadati</taxon>
        <taxon>Bacteroidota</taxon>
        <taxon>Cytophagia</taxon>
        <taxon>Cytophagales</taxon>
        <taxon>Hymenobacteraceae</taxon>
        <taxon>Hymenobacter</taxon>
    </lineage>
</organism>
<dbReference type="Pfam" id="PF02518">
    <property type="entry name" value="HATPase_c"/>
    <property type="match status" value="1"/>
</dbReference>
<dbReference type="PANTHER" id="PTHR43547:SF2">
    <property type="entry name" value="HYBRID SIGNAL TRANSDUCTION HISTIDINE KINASE C"/>
    <property type="match status" value="1"/>
</dbReference>
<dbReference type="Gene3D" id="3.30.450.20">
    <property type="entry name" value="PAS domain"/>
    <property type="match status" value="1"/>
</dbReference>
<dbReference type="PROSITE" id="PS50109">
    <property type="entry name" value="HIS_KIN"/>
    <property type="match status" value="1"/>
</dbReference>
<dbReference type="SMART" id="SM00387">
    <property type="entry name" value="HATPase_c"/>
    <property type="match status" value="1"/>
</dbReference>
<gene>
    <name evidence="5" type="ORF">J4E00_13105</name>
</gene>
<evidence type="ECO:0000256" key="2">
    <source>
        <dbReference type="ARBA" id="ARBA00012438"/>
    </source>
</evidence>
<evidence type="ECO:0000256" key="3">
    <source>
        <dbReference type="ARBA" id="ARBA00022553"/>
    </source>
</evidence>
<dbReference type="SUPFAM" id="SSF55785">
    <property type="entry name" value="PYP-like sensor domain (PAS domain)"/>
    <property type="match status" value="1"/>
</dbReference>